<sequence length="381" mass="43830">MSDPQSYVIRILNGPLQGCEYTLQSGKLLFIVGKNLTMLDDSVFPVLPDNTIYVPLQQESVNFEITADENERIQLHELTESGGTTCFISFNTPVRVGELVIAVRAHNQAWHSSVLLSPEHTGARKKFKLNRIAVLFMFIILGGGLLGGGLIWSSSQRQVIALNGLLGVEKHRFQILPGRDHQYYIFARNEPERLWARQVAVREGYGEASLVIDAEVENKRITRWLDINYPGLAYYRLHMDEPDMPRLWISRQRTNLNDSGREALTKSLMMLLPYARSVEIVPVSDETALSQAEEGLKHRNIPFYRKKKEGVLTFTISGELSDSEIFRARKFINEYNQKWGKQYIQFAIELKDDWSRERSFKYGNYMYVKTAPDVWSFINNN</sequence>
<reference evidence="2" key="2">
    <citation type="submission" date="2020-02" db="EMBL/GenBank/DDBJ databases">
        <authorList>
            <consortium name="NCBI Pathogen Detection Project"/>
        </authorList>
    </citation>
    <scope>NUCLEOTIDE SEQUENCE</scope>
    <source>
        <strain evidence="2">MA.CK_94/00000542</strain>
    </source>
</reference>
<protein>
    <submittedName>
        <fullName evidence="2">PrgH/EprH family type III secretion apparatus protein</fullName>
    </submittedName>
</protein>
<comment type="caution">
    <text evidence="2">The sequence shown here is derived from an EMBL/GenBank/DDBJ whole genome shotgun (WGS) entry which is preliminary data.</text>
</comment>
<dbReference type="Gene3D" id="3.30.70.1780">
    <property type="match status" value="1"/>
</dbReference>
<keyword evidence="1" id="KW-0472">Membrane</keyword>
<dbReference type="GO" id="GO:0016020">
    <property type="term" value="C:membrane"/>
    <property type="evidence" value="ECO:0007669"/>
    <property type="project" value="InterPro"/>
</dbReference>
<keyword evidence="1" id="KW-0812">Transmembrane</keyword>
<dbReference type="EMBL" id="DAAXOJ010000008">
    <property type="protein sequence ID" value="HAG1892149.1"/>
    <property type="molecule type" value="Genomic_DNA"/>
</dbReference>
<organism evidence="2">
    <name type="scientific">Salmonella enterica</name>
    <name type="common">Salmonella choleraesuis</name>
    <dbReference type="NCBI Taxonomy" id="28901"/>
    <lineage>
        <taxon>Bacteria</taxon>
        <taxon>Pseudomonadati</taxon>
        <taxon>Pseudomonadota</taxon>
        <taxon>Gammaproteobacteria</taxon>
        <taxon>Enterobacterales</taxon>
        <taxon>Enterobacteriaceae</taxon>
        <taxon>Salmonella</taxon>
    </lineage>
</organism>
<dbReference type="Gene3D" id="3.30.300.170">
    <property type="match status" value="1"/>
</dbReference>
<dbReference type="InterPro" id="IPR013387">
    <property type="entry name" value="T3SS_PrgH/EprH"/>
</dbReference>
<dbReference type="AlphaFoldDB" id="A0A759QPD0"/>
<accession>A0A759QPD0</accession>
<evidence type="ECO:0000313" key="2">
    <source>
        <dbReference type="EMBL" id="HAG1892149.1"/>
    </source>
</evidence>
<feature type="transmembrane region" description="Helical" evidence="1">
    <location>
        <begin position="132"/>
        <end position="152"/>
    </location>
</feature>
<dbReference type="Pfam" id="PF09480">
    <property type="entry name" value="PrgH"/>
    <property type="match status" value="1"/>
</dbReference>
<keyword evidence="1" id="KW-1133">Transmembrane helix</keyword>
<dbReference type="NCBIfam" id="TIGR02554">
    <property type="entry name" value="PrgH"/>
    <property type="match status" value="1"/>
</dbReference>
<reference evidence="2" key="1">
    <citation type="journal article" date="2018" name="Genome Biol.">
        <title>SKESA: strategic k-mer extension for scrupulous assemblies.</title>
        <authorList>
            <person name="Souvorov A."/>
            <person name="Agarwala R."/>
            <person name="Lipman D.J."/>
        </authorList>
    </citation>
    <scope>NUCLEOTIDE SEQUENCE</scope>
    <source>
        <strain evidence="2">MA.CK_94/00000542</strain>
    </source>
</reference>
<gene>
    <name evidence="2" type="ORF">G8W59_004214</name>
</gene>
<evidence type="ECO:0000256" key="1">
    <source>
        <dbReference type="SAM" id="Phobius"/>
    </source>
</evidence>
<proteinExistence type="predicted"/>
<name>A0A759QPD0_SALER</name>
<dbReference type="Gene3D" id="2.60.200.20">
    <property type="match status" value="1"/>
</dbReference>
<dbReference type="Gene3D" id="3.30.70.1770">
    <property type="match status" value="1"/>
</dbReference>
<dbReference type="InterPro" id="IPR019029">
    <property type="entry name" value="T3SS_PrgH/EprH-like"/>
</dbReference>